<sequence length="109" mass="12261">MKHMSSSSPVSVAGPIHKEKKFGACRFSPYSAKRPALPEYVEYLENEDMYDTIAALTDVETPTTDFEDDFHVRLSLDDDDVLDLNPSLNLTWSNEDISILLALMGKDAY</sequence>
<proteinExistence type="predicted"/>
<reference evidence="1" key="2">
    <citation type="submission" date="2019-06" db="EMBL/GenBank/DDBJ databases">
        <title>Genomics analysis of Aphanomyces spp. identifies a new class of oomycete effector associated with host adaptation.</title>
        <authorList>
            <person name="Gaulin E."/>
        </authorList>
    </citation>
    <scope>NUCLEOTIDE SEQUENCE</scope>
    <source>
        <strain evidence="1">CBS 578.67</strain>
    </source>
</reference>
<evidence type="ECO:0000313" key="1">
    <source>
        <dbReference type="EMBL" id="KAF0701306.1"/>
    </source>
</evidence>
<accession>A0A485KJJ7</accession>
<evidence type="ECO:0000313" key="2">
    <source>
        <dbReference type="EMBL" id="VFT85044.1"/>
    </source>
</evidence>
<name>A0A485KJJ7_9STRA</name>
<keyword evidence="3" id="KW-1185">Reference proteome</keyword>
<organism evidence="2 3">
    <name type="scientific">Aphanomyces stellatus</name>
    <dbReference type="NCBI Taxonomy" id="120398"/>
    <lineage>
        <taxon>Eukaryota</taxon>
        <taxon>Sar</taxon>
        <taxon>Stramenopiles</taxon>
        <taxon>Oomycota</taxon>
        <taxon>Saprolegniomycetes</taxon>
        <taxon>Saprolegniales</taxon>
        <taxon>Verrucalvaceae</taxon>
        <taxon>Aphanomyces</taxon>
    </lineage>
</organism>
<dbReference type="Proteomes" id="UP000332933">
    <property type="component" value="Unassembled WGS sequence"/>
</dbReference>
<evidence type="ECO:0000313" key="3">
    <source>
        <dbReference type="Proteomes" id="UP000332933"/>
    </source>
</evidence>
<dbReference type="AlphaFoldDB" id="A0A485KJJ7"/>
<dbReference type="EMBL" id="VJMH01005093">
    <property type="protein sequence ID" value="KAF0701306.1"/>
    <property type="molecule type" value="Genomic_DNA"/>
</dbReference>
<reference evidence="2 3" key="1">
    <citation type="submission" date="2019-03" db="EMBL/GenBank/DDBJ databases">
        <authorList>
            <person name="Gaulin E."/>
            <person name="Dumas B."/>
        </authorList>
    </citation>
    <scope>NUCLEOTIDE SEQUENCE [LARGE SCALE GENOMIC DNA]</scope>
    <source>
        <strain evidence="2">CBS 568.67</strain>
    </source>
</reference>
<gene>
    <name evidence="2" type="primary">Aste57867_8156</name>
    <name evidence="1" type="ORF">As57867_008126</name>
    <name evidence="2" type="ORF">ASTE57867_8156</name>
</gene>
<dbReference type="EMBL" id="CAADRA010005114">
    <property type="protein sequence ID" value="VFT85044.1"/>
    <property type="molecule type" value="Genomic_DNA"/>
</dbReference>
<protein>
    <submittedName>
        <fullName evidence="2">Aste57867_8156 protein</fullName>
    </submittedName>
</protein>
<dbReference type="OrthoDB" id="70730at2759"/>